<gene>
    <name evidence="1" type="ORF">EI71_00836</name>
</gene>
<dbReference type="FunCoup" id="A0A397RZL6">
    <property type="interactions" value="13"/>
</dbReference>
<name>A0A397RZL6_9MOLU</name>
<dbReference type="Proteomes" id="UP000266506">
    <property type="component" value="Unassembled WGS sequence"/>
</dbReference>
<evidence type="ECO:0000313" key="2">
    <source>
        <dbReference type="Proteomes" id="UP000266506"/>
    </source>
</evidence>
<sequence length="144" mass="17115">MKDYKFYGAKNADIKDSYGNTPKDYYDILSNLWSKETCAKRMQEDWTKENMTLGQCSITAFLMQDLYGGEVYGIPLSDGNFHCFNKIGDVIFDLTSEQFKDKVLDYQNVFLQDRNIHFQKEEKKNRYLLLKSRLFEIINKWLED</sequence>
<organism evidence="1 2">
    <name type="scientific">Anaeroplasma bactoclasticum</name>
    <dbReference type="NCBI Taxonomy" id="2088"/>
    <lineage>
        <taxon>Bacteria</taxon>
        <taxon>Bacillati</taxon>
        <taxon>Mycoplasmatota</taxon>
        <taxon>Mollicutes</taxon>
        <taxon>Anaeroplasmatales</taxon>
        <taxon>Anaeroplasmataceae</taxon>
        <taxon>Anaeroplasma</taxon>
    </lineage>
</organism>
<dbReference type="EMBL" id="QXEV01000006">
    <property type="protein sequence ID" value="RIA77859.1"/>
    <property type="molecule type" value="Genomic_DNA"/>
</dbReference>
<protein>
    <submittedName>
        <fullName evidence="1">Uncharacterized protein</fullName>
    </submittedName>
</protein>
<dbReference type="OrthoDB" id="9792518at2"/>
<dbReference type="AlphaFoldDB" id="A0A397RZL6"/>
<keyword evidence="2" id="KW-1185">Reference proteome</keyword>
<dbReference type="Pfam" id="PF24585">
    <property type="entry name" value="YunG"/>
    <property type="match status" value="1"/>
</dbReference>
<accession>A0A397RZL6</accession>
<dbReference type="InParanoid" id="A0A397RZL6"/>
<reference evidence="1 2" key="1">
    <citation type="submission" date="2018-08" db="EMBL/GenBank/DDBJ databases">
        <title>Genomic Encyclopedia of Archaeal and Bacterial Type Strains, Phase II (KMG-II): from individual species to whole genera.</title>
        <authorList>
            <person name="Goeker M."/>
        </authorList>
    </citation>
    <scope>NUCLEOTIDE SEQUENCE [LARGE SCALE GENOMIC DNA]</scope>
    <source>
        <strain evidence="1 2">ATCC 27112</strain>
    </source>
</reference>
<comment type="caution">
    <text evidence="1">The sequence shown here is derived from an EMBL/GenBank/DDBJ whole genome shotgun (WGS) entry which is preliminary data.</text>
</comment>
<proteinExistence type="predicted"/>
<evidence type="ECO:0000313" key="1">
    <source>
        <dbReference type="EMBL" id="RIA77859.1"/>
    </source>
</evidence>
<dbReference type="InterPro" id="IPR056238">
    <property type="entry name" value="YunG-like"/>
</dbReference>